<protein>
    <submittedName>
        <fullName evidence="1">Uncharacterized protein</fullName>
    </submittedName>
</protein>
<comment type="caution">
    <text evidence="1">The sequence shown here is derived from an EMBL/GenBank/DDBJ whole genome shotgun (WGS) entry which is preliminary data.</text>
</comment>
<dbReference type="EMBL" id="JARBHB010000002">
    <property type="protein sequence ID" value="KAJ8892131.1"/>
    <property type="molecule type" value="Genomic_DNA"/>
</dbReference>
<organism evidence="1 2">
    <name type="scientific">Dryococelus australis</name>
    <dbReference type="NCBI Taxonomy" id="614101"/>
    <lineage>
        <taxon>Eukaryota</taxon>
        <taxon>Metazoa</taxon>
        <taxon>Ecdysozoa</taxon>
        <taxon>Arthropoda</taxon>
        <taxon>Hexapoda</taxon>
        <taxon>Insecta</taxon>
        <taxon>Pterygota</taxon>
        <taxon>Neoptera</taxon>
        <taxon>Polyneoptera</taxon>
        <taxon>Phasmatodea</taxon>
        <taxon>Verophasmatodea</taxon>
        <taxon>Anareolatae</taxon>
        <taxon>Phasmatidae</taxon>
        <taxon>Eurycanthinae</taxon>
        <taxon>Dryococelus</taxon>
    </lineage>
</organism>
<sequence>MCLKKSERKNMFLLQELINIKIQYRQCPKYIVYDFEKYITKGKLFEVIDVVESGFKVVAIESDMGGGNLSLKKNLQISTNKVLFTNLVDVT</sequence>
<evidence type="ECO:0000313" key="2">
    <source>
        <dbReference type="Proteomes" id="UP001159363"/>
    </source>
</evidence>
<reference evidence="1 2" key="1">
    <citation type="submission" date="2023-02" db="EMBL/GenBank/DDBJ databases">
        <title>LHISI_Scaffold_Assembly.</title>
        <authorList>
            <person name="Stuart O.P."/>
            <person name="Cleave R."/>
            <person name="Magrath M.J.L."/>
            <person name="Mikheyev A.S."/>
        </authorList>
    </citation>
    <scope>NUCLEOTIDE SEQUENCE [LARGE SCALE GENOMIC DNA]</scope>
    <source>
        <strain evidence="1">Daus_M_001</strain>
        <tissue evidence="1">Leg muscle</tissue>
    </source>
</reference>
<gene>
    <name evidence="1" type="ORF">PR048_004711</name>
</gene>
<keyword evidence="2" id="KW-1185">Reference proteome</keyword>
<evidence type="ECO:0000313" key="1">
    <source>
        <dbReference type="EMBL" id="KAJ8892131.1"/>
    </source>
</evidence>
<accession>A0ABQ9I6Z3</accession>
<dbReference type="Proteomes" id="UP001159363">
    <property type="component" value="Chromosome 2"/>
</dbReference>
<name>A0ABQ9I6Z3_9NEOP</name>
<proteinExistence type="predicted"/>